<keyword evidence="8" id="KW-1185">Reference proteome</keyword>
<keyword evidence="2" id="KW-0805">Transcription regulation</keyword>
<dbReference type="PANTHER" id="PTHR43133:SF45">
    <property type="entry name" value="RNA POLYMERASE ECF-TYPE SIGMA FACTOR"/>
    <property type="match status" value="1"/>
</dbReference>
<dbReference type="InterPro" id="IPR036388">
    <property type="entry name" value="WH-like_DNA-bd_sf"/>
</dbReference>
<dbReference type="NCBIfam" id="TIGR02937">
    <property type="entry name" value="sigma70-ECF"/>
    <property type="match status" value="1"/>
</dbReference>
<evidence type="ECO:0000313" key="7">
    <source>
        <dbReference type="EMBL" id="MBN7821685.1"/>
    </source>
</evidence>
<gene>
    <name evidence="7" type="ORF">J0A65_17585</name>
</gene>
<keyword evidence="4" id="KW-0804">Transcription</keyword>
<dbReference type="PANTHER" id="PTHR43133">
    <property type="entry name" value="RNA POLYMERASE ECF-TYPE SIGMA FACTO"/>
    <property type="match status" value="1"/>
</dbReference>
<dbReference type="Pfam" id="PF08281">
    <property type="entry name" value="Sigma70_r4_2"/>
    <property type="match status" value="1"/>
</dbReference>
<evidence type="ECO:0000256" key="4">
    <source>
        <dbReference type="ARBA" id="ARBA00023163"/>
    </source>
</evidence>
<evidence type="ECO:0000256" key="3">
    <source>
        <dbReference type="ARBA" id="ARBA00023082"/>
    </source>
</evidence>
<proteinExistence type="inferred from homology"/>
<dbReference type="InterPro" id="IPR039425">
    <property type="entry name" value="RNA_pol_sigma-70-like"/>
</dbReference>
<comment type="caution">
    <text evidence="7">The sequence shown here is derived from an EMBL/GenBank/DDBJ whole genome shotgun (WGS) entry which is preliminary data.</text>
</comment>
<sequence length="161" mass="18347">MDFEKLIQLYGPLLSRVASSYEANSELRKELLQEIYLAVWQAMVGFRGQSSEKTYVLRIAHNRSVSHVASQMRHKGREDICVQSLPDERTAPEDKMVRQNQQQALLIAVRKLPLQSRQVMTLFMEGLSYQDIAEVCGISAANAGMILNRARQTLSKELNHE</sequence>
<reference evidence="7 8" key="1">
    <citation type="submission" date="2021-03" db="EMBL/GenBank/DDBJ databases">
        <title>novel species isolated from a fishpond in China.</title>
        <authorList>
            <person name="Lu H."/>
            <person name="Cai Z."/>
        </authorList>
    </citation>
    <scope>NUCLEOTIDE SEQUENCE [LARGE SCALE GENOMIC DNA]</scope>
    <source>
        <strain evidence="7 8">Y57</strain>
    </source>
</reference>
<accession>A0ABS3CYN2</accession>
<dbReference type="Proteomes" id="UP000663992">
    <property type="component" value="Unassembled WGS sequence"/>
</dbReference>
<dbReference type="InterPro" id="IPR007627">
    <property type="entry name" value="RNA_pol_sigma70_r2"/>
</dbReference>
<dbReference type="EMBL" id="JAFKCS010000021">
    <property type="protein sequence ID" value="MBN7821685.1"/>
    <property type="molecule type" value="Genomic_DNA"/>
</dbReference>
<dbReference type="InterPro" id="IPR013249">
    <property type="entry name" value="RNA_pol_sigma70_r4_t2"/>
</dbReference>
<evidence type="ECO:0000256" key="1">
    <source>
        <dbReference type="ARBA" id="ARBA00010641"/>
    </source>
</evidence>
<evidence type="ECO:0000259" key="5">
    <source>
        <dbReference type="Pfam" id="PF04542"/>
    </source>
</evidence>
<dbReference type="Pfam" id="PF04542">
    <property type="entry name" value="Sigma70_r2"/>
    <property type="match status" value="1"/>
</dbReference>
<dbReference type="Gene3D" id="1.10.1740.10">
    <property type="match status" value="1"/>
</dbReference>
<comment type="similarity">
    <text evidence="1">Belongs to the sigma-70 factor family. ECF subfamily.</text>
</comment>
<name>A0ABS3CYN2_9ALTE</name>
<feature type="domain" description="RNA polymerase sigma-70 region 2" evidence="5">
    <location>
        <begin position="6"/>
        <end position="73"/>
    </location>
</feature>
<dbReference type="SUPFAM" id="SSF88946">
    <property type="entry name" value="Sigma2 domain of RNA polymerase sigma factors"/>
    <property type="match status" value="1"/>
</dbReference>
<evidence type="ECO:0000256" key="2">
    <source>
        <dbReference type="ARBA" id="ARBA00023015"/>
    </source>
</evidence>
<evidence type="ECO:0000259" key="6">
    <source>
        <dbReference type="Pfam" id="PF08281"/>
    </source>
</evidence>
<dbReference type="InterPro" id="IPR014284">
    <property type="entry name" value="RNA_pol_sigma-70_dom"/>
</dbReference>
<dbReference type="InterPro" id="IPR013325">
    <property type="entry name" value="RNA_pol_sigma_r2"/>
</dbReference>
<dbReference type="SUPFAM" id="SSF88659">
    <property type="entry name" value="Sigma3 and sigma4 domains of RNA polymerase sigma factors"/>
    <property type="match status" value="1"/>
</dbReference>
<protein>
    <submittedName>
        <fullName evidence="7">Sigma-70 family RNA polymerase sigma factor</fullName>
    </submittedName>
</protein>
<dbReference type="InterPro" id="IPR013324">
    <property type="entry name" value="RNA_pol_sigma_r3/r4-like"/>
</dbReference>
<evidence type="ECO:0000313" key="8">
    <source>
        <dbReference type="Proteomes" id="UP000663992"/>
    </source>
</evidence>
<organism evidence="7 8">
    <name type="scientific">Bowmanella yangjiangensis</name>
    <dbReference type="NCBI Taxonomy" id="2811230"/>
    <lineage>
        <taxon>Bacteria</taxon>
        <taxon>Pseudomonadati</taxon>
        <taxon>Pseudomonadota</taxon>
        <taxon>Gammaproteobacteria</taxon>
        <taxon>Alteromonadales</taxon>
        <taxon>Alteromonadaceae</taxon>
        <taxon>Bowmanella</taxon>
    </lineage>
</organism>
<dbReference type="Gene3D" id="1.10.10.10">
    <property type="entry name" value="Winged helix-like DNA-binding domain superfamily/Winged helix DNA-binding domain"/>
    <property type="match status" value="1"/>
</dbReference>
<keyword evidence="3" id="KW-0731">Sigma factor</keyword>
<feature type="domain" description="RNA polymerase sigma factor 70 region 4 type 2" evidence="6">
    <location>
        <begin position="104"/>
        <end position="154"/>
    </location>
</feature>